<proteinExistence type="predicted"/>
<keyword evidence="1" id="KW-1133">Transmembrane helix</keyword>
<evidence type="ECO:0000313" key="3">
    <source>
        <dbReference type="Proteomes" id="UP000198287"/>
    </source>
</evidence>
<evidence type="ECO:0000256" key="1">
    <source>
        <dbReference type="SAM" id="Phobius"/>
    </source>
</evidence>
<feature type="transmembrane region" description="Helical" evidence="1">
    <location>
        <begin position="151"/>
        <end position="176"/>
    </location>
</feature>
<sequence length="334" mass="38637">MPTRLGHKAVSLHFSGNSYLPQMPVDFDAKARQFSFTKITKANFSKYAAWLSVVFFFFYFISIGHSTYMIVRQVIKPNPEVQIKNMFLAVMMNTAGTMVVGTVIEILRSGKEAVERTNWLIRRYDMFQEEDMGRLSTQPIWRKTSGEIDTFGIAAYAMLSPLPFVPFFAAIFGLVANLDVYKYLWHTSDHTLLHIHYAYLDYTQMKITEAWFLGPEATIALELIECGIWLCAASIFATIRLYTVLPFGFYVMFPFFTFAIFGISQLLLPVIAGMHENSAKALTKWVSQVEGKVSRNRRYFGRKFRALRPIRFIAGFNGFTFFMLDKSFKTYFWR</sequence>
<comment type="caution">
    <text evidence="2">The sequence shown here is derived from an EMBL/GenBank/DDBJ whole genome shotgun (WGS) entry which is preliminary data.</text>
</comment>
<protein>
    <submittedName>
        <fullName evidence="2">Uncharacterized protein</fullName>
    </submittedName>
</protein>
<feature type="transmembrane region" description="Helical" evidence="1">
    <location>
        <begin position="249"/>
        <end position="272"/>
    </location>
</feature>
<name>A0A226D154_FOLCA</name>
<keyword evidence="1" id="KW-0812">Transmembrane</keyword>
<reference evidence="2 3" key="1">
    <citation type="submission" date="2015-12" db="EMBL/GenBank/DDBJ databases">
        <title>The genome of Folsomia candida.</title>
        <authorList>
            <person name="Faddeeva A."/>
            <person name="Derks M.F."/>
            <person name="Anvar Y."/>
            <person name="Smit S."/>
            <person name="Van Straalen N."/>
            <person name="Roelofs D."/>
        </authorList>
    </citation>
    <scope>NUCLEOTIDE SEQUENCE [LARGE SCALE GENOMIC DNA]</scope>
    <source>
        <strain evidence="2 3">VU population</strain>
        <tissue evidence="2">Whole body</tissue>
    </source>
</reference>
<accession>A0A226D154</accession>
<feature type="transmembrane region" description="Helical" evidence="1">
    <location>
        <begin position="86"/>
        <end position="107"/>
    </location>
</feature>
<dbReference type="EMBL" id="LNIX01000044">
    <property type="protein sequence ID" value="OXA38584.1"/>
    <property type="molecule type" value="Genomic_DNA"/>
</dbReference>
<feature type="transmembrane region" description="Helical" evidence="1">
    <location>
        <begin position="47"/>
        <end position="66"/>
    </location>
</feature>
<evidence type="ECO:0000313" key="2">
    <source>
        <dbReference type="EMBL" id="OXA38584.1"/>
    </source>
</evidence>
<keyword evidence="3" id="KW-1185">Reference proteome</keyword>
<dbReference type="Proteomes" id="UP000198287">
    <property type="component" value="Unassembled WGS sequence"/>
</dbReference>
<dbReference type="AlphaFoldDB" id="A0A226D154"/>
<organism evidence="2 3">
    <name type="scientific">Folsomia candida</name>
    <name type="common">Springtail</name>
    <dbReference type="NCBI Taxonomy" id="158441"/>
    <lineage>
        <taxon>Eukaryota</taxon>
        <taxon>Metazoa</taxon>
        <taxon>Ecdysozoa</taxon>
        <taxon>Arthropoda</taxon>
        <taxon>Hexapoda</taxon>
        <taxon>Collembola</taxon>
        <taxon>Entomobryomorpha</taxon>
        <taxon>Isotomoidea</taxon>
        <taxon>Isotomidae</taxon>
        <taxon>Proisotominae</taxon>
        <taxon>Folsomia</taxon>
    </lineage>
</organism>
<feature type="non-terminal residue" evidence="2">
    <location>
        <position position="334"/>
    </location>
</feature>
<keyword evidence="1" id="KW-0472">Membrane</keyword>
<feature type="transmembrane region" description="Helical" evidence="1">
    <location>
        <begin position="306"/>
        <end position="324"/>
    </location>
</feature>
<gene>
    <name evidence="2" type="ORF">Fcan01_26578</name>
</gene>